<keyword evidence="5" id="KW-0521">NADP</keyword>
<dbReference type="SUPFAM" id="SSF52283">
    <property type="entry name" value="Formate/glycerate dehydrogenase catalytic domain-like"/>
    <property type="match status" value="1"/>
</dbReference>
<evidence type="ECO:0000256" key="7">
    <source>
        <dbReference type="ARBA" id="ARBA00023027"/>
    </source>
</evidence>
<dbReference type="PANTHER" id="PTHR10160">
    <property type="entry name" value="NAD(P) TRANSHYDROGENASE"/>
    <property type="match status" value="1"/>
</dbReference>
<dbReference type="GO" id="GO:0016491">
    <property type="term" value="F:oxidoreductase activity"/>
    <property type="evidence" value="ECO:0007669"/>
    <property type="project" value="InterPro"/>
</dbReference>
<comment type="caution">
    <text evidence="14">The sequence shown here is derived from an EMBL/GenBank/DDBJ whole genome shotgun (WGS) entry which is preliminary data.</text>
</comment>
<dbReference type="SMART" id="SM01002">
    <property type="entry name" value="AlaDh_PNT_C"/>
    <property type="match status" value="1"/>
</dbReference>
<dbReference type="InterPro" id="IPR036291">
    <property type="entry name" value="NAD(P)-bd_dom_sf"/>
</dbReference>
<dbReference type="Proteomes" id="UP000094056">
    <property type="component" value="Unassembled WGS sequence"/>
</dbReference>
<evidence type="ECO:0000256" key="5">
    <source>
        <dbReference type="ARBA" id="ARBA00022857"/>
    </source>
</evidence>
<dbReference type="NCBIfam" id="NF006942">
    <property type="entry name" value="PRK09424.1"/>
    <property type="match status" value="1"/>
</dbReference>
<evidence type="ECO:0000259" key="12">
    <source>
        <dbReference type="SMART" id="SM01002"/>
    </source>
</evidence>
<evidence type="ECO:0000256" key="6">
    <source>
        <dbReference type="ARBA" id="ARBA00022967"/>
    </source>
</evidence>
<proteinExistence type="inferred from homology"/>
<feature type="domain" description="Alanine dehydrogenase/pyridine nucleotide transhydrogenase N-terminal" evidence="13">
    <location>
        <begin position="4"/>
        <end position="139"/>
    </location>
</feature>
<dbReference type="FunFam" id="3.40.50.720:FF:000188">
    <property type="entry name" value="NAD(P) transhydrogenase alpha subunit 1"/>
    <property type="match status" value="1"/>
</dbReference>
<evidence type="ECO:0000256" key="2">
    <source>
        <dbReference type="ARBA" id="ARBA00005689"/>
    </source>
</evidence>
<dbReference type="Pfam" id="PF01262">
    <property type="entry name" value="AlaDh_PNT_C"/>
    <property type="match status" value="1"/>
</dbReference>
<dbReference type="PANTHER" id="PTHR10160:SF19">
    <property type="entry name" value="PROTON-TRANSLOCATING NAD(P)(+) TRANSHYDROGENASE"/>
    <property type="match status" value="1"/>
</dbReference>
<comment type="catalytic activity">
    <reaction evidence="8">
        <text>NAD(+) + NADPH + H(+)(in) = NADH + NADP(+) + H(+)(out)</text>
        <dbReference type="Rhea" id="RHEA:47992"/>
        <dbReference type="ChEBI" id="CHEBI:15378"/>
        <dbReference type="ChEBI" id="CHEBI:57540"/>
        <dbReference type="ChEBI" id="CHEBI:57783"/>
        <dbReference type="ChEBI" id="CHEBI:57945"/>
        <dbReference type="ChEBI" id="CHEBI:58349"/>
        <dbReference type="EC" id="7.1.1.1"/>
    </reaction>
</comment>
<comment type="function">
    <text evidence="1">The transhydrogenation between NADH and NADP is coupled to respiration and ATP hydrolysis and functions as a proton pump across the membrane.</text>
</comment>
<evidence type="ECO:0000256" key="11">
    <source>
        <dbReference type="ARBA" id="ARBA00084087"/>
    </source>
</evidence>
<keyword evidence="6" id="KW-1278">Translocase</keyword>
<dbReference type="EMBL" id="MAYW01000261">
    <property type="protein sequence ID" value="ODS30221.1"/>
    <property type="molecule type" value="Genomic_DNA"/>
</dbReference>
<dbReference type="SMART" id="SM01003">
    <property type="entry name" value="AlaDh_PNT_N"/>
    <property type="match status" value="1"/>
</dbReference>
<dbReference type="InterPro" id="IPR007886">
    <property type="entry name" value="AlaDH/PNT_N"/>
</dbReference>
<evidence type="ECO:0000256" key="9">
    <source>
        <dbReference type="ARBA" id="ARBA00071353"/>
    </source>
</evidence>
<keyword evidence="7" id="KW-0520">NAD</keyword>
<dbReference type="GO" id="GO:0050661">
    <property type="term" value="F:NADP binding"/>
    <property type="evidence" value="ECO:0007669"/>
    <property type="project" value="TreeGrafter"/>
</dbReference>
<dbReference type="InterPro" id="IPR008143">
    <property type="entry name" value="Ala_DH/PNT_CS2"/>
</dbReference>
<evidence type="ECO:0000256" key="4">
    <source>
        <dbReference type="ARBA" id="ARBA00022741"/>
    </source>
</evidence>
<evidence type="ECO:0000256" key="8">
    <source>
        <dbReference type="ARBA" id="ARBA00048202"/>
    </source>
</evidence>
<dbReference type="Gene3D" id="3.40.50.720">
    <property type="entry name" value="NAD(P)-binding Rossmann-like Domain"/>
    <property type="match status" value="2"/>
</dbReference>
<dbReference type="GO" id="GO:0008750">
    <property type="term" value="F:proton-translocating NAD(P)+ transhydrogenase activity"/>
    <property type="evidence" value="ECO:0007669"/>
    <property type="project" value="UniProtKB-EC"/>
</dbReference>
<protein>
    <recommendedName>
        <fullName evidence="9">NAD(P) transhydrogenase subunit alpha part 1</fullName>
        <ecNumber evidence="3">7.1.1.1</ecNumber>
    </recommendedName>
    <alternativeName>
        <fullName evidence="11">Nicotinamide nucleotide transhydrogenase subunit alpha 1</fullName>
    </alternativeName>
    <alternativeName>
        <fullName evidence="10">Pyridine nucleotide transhydrogenase subunit alpha 1</fullName>
    </alternativeName>
</protein>
<dbReference type="EC" id="7.1.1.1" evidence="3"/>
<name>A0A1E3X3M2_9BACT</name>
<sequence>MKIGIPKEISEGERRVAIVPKMVTQLIKYGQEVLIETGAGETAYFSNAEYEKAGATVVEDTQLLYSGVDVIMKIQPPQRHEVELMKTGSIYIGLLAPIVNLDVIQLMKEKEITSFAMEFVPRIARSQSMDALSSMASIAGYRSVLMAAQYLGKYFPLMMTAAGTIPPAKVLVIGAGVAGLQAIATARRLGAKVEAFDTRPAVKEQVKSLGAQFIEMELVEDAETATGYAKEMTDEFMKKEREIIGSRTAQNHVVITTAQIFGKKAPILITEEMVKKMQKGSVIIDLAAEQGGNCELTESGKNINKYGVTICGAVNLSSTLPIDASRMYSRNITHFYRHLYKIKDGALDFEDEITKNSCVTYKGKIVNETVKKALQKGGTNT</sequence>
<evidence type="ECO:0000259" key="13">
    <source>
        <dbReference type="SMART" id="SM01003"/>
    </source>
</evidence>
<dbReference type="AlphaFoldDB" id="A0A1E3X3M2"/>
<evidence type="ECO:0000256" key="10">
    <source>
        <dbReference type="ARBA" id="ARBA00076996"/>
    </source>
</evidence>
<feature type="domain" description="Alanine dehydrogenase/pyridine nucleotide transhydrogenase NAD(H)-binding" evidence="12">
    <location>
        <begin position="148"/>
        <end position="312"/>
    </location>
</feature>
<dbReference type="Pfam" id="PF05222">
    <property type="entry name" value="AlaDh_PNT_N"/>
    <property type="match status" value="1"/>
</dbReference>
<evidence type="ECO:0000313" key="15">
    <source>
        <dbReference type="Proteomes" id="UP000094056"/>
    </source>
</evidence>
<evidence type="ECO:0000256" key="3">
    <source>
        <dbReference type="ARBA" id="ARBA00012943"/>
    </source>
</evidence>
<dbReference type="GO" id="GO:0005886">
    <property type="term" value="C:plasma membrane"/>
    <property type="evidence" value="ECO:0007669"/>
    <property type="project" value="TreeGrafter"/>
</dbReference>
<comment type="similarity">
    <text evidence="2">Belongs to the AlaDH/PNT family.</text>
</comment>
<dbReference type="GO" id="GO:0006740">
    <property type="term" value="P:NADPH regeneration"/>
    <property type="evidence" value="ECO:0007669"/>
    <property type="project" value="TreeGrafter"/>
</dbReference>
<organism evidence="14 15">
    <name type="scientific">Candidatus Scalindua rubra</name>
    <dbReference type="NCBI Taxonomy" id="1872076"/>
    <lineage>
        <taxon>Bacteria</taxon>
        <taxon>Pseudomonadati</taxon>
        <taxon>Planctomycetota</taxon>
        <taxon>Candidatus Brocadiia</taxon>
        <taxon>Candidatus Brocadiales</taxon>
        <taxon>Candidatus Scalinduaceae</taxon>
        <taxon>Candidatus Scalindua</taxon>
    </lineage>
</organism>
<gene>
    <name evidence="14" type="ORF">SCARUB_04673</name>
</gene>
<reference evidence="14 15" key="1">
    <citation type="submission" date="2016-07" db="EMBL/GenBank/DDBJ databases">
        <title>Draft genome of Scalindua rubra, obtained from a brine-seawater interface in the Red Sea, sheds light on salt adaptation in anammox bacteria.</title>
        <authorList>
            <person name="Speth D.R."/>
            <person name="Lagkouvardos I."/>
            <person name="Wang Y."/>
            <person name="Qian P.-Y."/>
            <person name="Dutilh B.E."/>
            <person name="Jetten M.S."/>
        </authorList>
    </citation>
    <scope>NUCLEOTIDE SEQUENCE [LARGE SCALE GENOMIC DNA]</scope>
    <source>
        <strain evidence="14">BSI-1</strain>
    </source>
</reference>
<evidence type="ECO:0000256" key="1">
    <source>
        <dbReference type="ARBA" id="ARBA00003943"/>
    </source>
</evidence>
<dbReference type="InterPro" id="IPR007698">
    <property type="entry name" value="AlaDH/PNT_NAD(H)-bd"/>
</dbReference>
<dbReference type="PATRIC" id="fig|1872076.5.peg.5613"/>
<accession>A0A1E3X3M2</accession>
<dbReference type="SUPFAM" id="SSF51735">
    <property type="entry name" value="NAD(P)-binding Rossmann-fold domains"/>
    <property type="match status" value="1"/>
</dbReference>
<keyword evidence="4" id="KW-0547">Nucleotide-binding</keyword>
<evidence type="ECO:0000313" key="14">
    <source>
        <dbReference type="EMBL" id="ODS30221.1"/>
    </source>
</evidence>
<dbReference type="PROSITE" id="PS00837">
    <property type="entry name" value="ALADH_PNT_2"/>
    <property type="match status" value="1"/>
</dbReference>
<dbReference type="CDD" id="cd05304">
    <property type="entry name" value="Rubrum_tdh"/>
    <property type="match status" value="1"/>
</dbReference>